<name>A0A0P7AVX6_9FLAO</name>
<comment type="caution">
    <text evidence="1">The sequence shown here is derived from an EMBL/GenBank/DDBJ whole genome shotgun (WGS) entry which is preliminary data.</text>
</comment>
<reference evidence="1 2" key="1">
    <citation type="submission" date="2015-09" db="EMBL/GenBank/DDBJ databases">
        <title>Genome sequence of the marine flavobacterium Croceitalea dokdonensis DOKDO 023 that contains proton- and sodium-pumping rhodopsins.</title>
        <authorList>
            <person name="Kwon S.-K."/>
            <person name="Lee H.K."/>
            <person name="Kwak M.-J."/>
            <person name="Kim J.F."/>
        </authorList>
    </citation>
    <scope>NUCLEOTIDE SEQUENCE [LARGE SCALE GENOMIC DNA]</scope>
    <source>
        <strain evidence="1 2">DOKDO 023</strain>
    </source>
</reference>
<gene>
    <name evidence="1" type="ORF">I595_1796</name>
</gene>
<dbReference type="Proteomes" id="UP000050280">
    <property type="component" value="Unassembled WGS sequence"/>
</dbReference>
<evidence type="ECO:0000313" key="1">
    <source>
        <dbReference type="EMBL" id="KPM32147.1"/>
    </source>
</evidence>
<proteinExistence type="predicted"/>
<sequence length="53" mass="6138">MKTTTLIGVASALVRSKRYKILFVGAQFAYLGYQLVKKHKRKKRDENSLPKKK</sequence>
<organism evidence="1 2">
    <name type="scientific">Croceitalea dokdonensis DOKDO 023</name>
    <dbReference type="NCBI Taxonomy" id="1300341"/>
    <lineage>
        <taxon>Bacteria</taxon>
        <taxon>Pseudomonadati</taxon>
        <taxon>Bacteroidota</taxon>
        <taxon>Flavobacteriia</taxon>
        <taxon>Flavobacteriales</taxon>
        <taxon>Flavobacteriaceae</taxon>
        <taxon>Croceitalea</taxon>
    </lineage>
</organism>
<dbReference type="RefSeq" id="WP_172675927.1">
    <property type="nucleotide sequence ID" value="NZ_LDJX01000003.1"/>
</dbReference>
<protein>
    <submittedName>
        <fullName evidence="1">Uncharacterized protein</fullName>
    </submittedName>
</protein>
<dbReference type="STRING" id="1300341.I595_1796"/>
<keyword evidence="2" id="KW-1185">Reference proteome</keyword>
<dbReference type="EMBL" id="LDJX01000003">
    <property type="protein sequence ID" value="KPM32147.1"/>
    <property type="molecule type" value="Genomic_DNA"/>
</dbReference>
<accession>A0A0P7AVX6</accession>
<evidence type="ECO:0000313" key="2">
    <source>
        <dbReference type="Proteomes" id="UP000050280"/>
    </source>
</evidence>
<dbReference type="AlphaFoldDB" id="A0A0P7AVX6"/>